<keyword evidence="1" id="KW-0472">Membrane</keyword>
<protein>
    <submittedName>
        <fullName evidence="2">Uncharacterized protein</fullName>
    </submittedName>
</protein>
<proteinExistence type="predicted"/>
<feature type="transmembrane region" description="Helical" evidence="1">
    <location>
        <begin position="74"/>
        <end position="96"/>
    </location>
</feature>
<evidence type="ECO:0000256" key="1">
    <source>
        <dbReference type="SAM" id="Phobius"/>
    </source>
</evidence>
<keyword evidence="1" id="KW-1133">Transmembrane helix</keyword>
<name>A0A2R4CI37_9BURK</name>
<dbReference type="AlphaFoldDB" id="A0A2R4CI37"/>
<dbReference type="EMBL" id="CP028324">
    <property type="protein sequence ID" value="AVR99246.1"/>
    <property type="molecule type" value="Genomic_DNA"/>
</dbReference>
<sequence length="102" mass="10932">MERLWPRVLQGTAPLLVWAGHFAFCYLFAAAACAPGGGAAWRWWLLLGVTLLALAACGWLLWRACRVRRTGLLALARLGSGWLALVAVGWGGLVLLTAGACR</sequence>
<feature type="transmembrane region" description="Helical" evidence="1">
    <location>
        <begin position="12"/>
        <end position="37"/>
    </location>
</feature>
<dbReference type="Proteomes" id="UP000240505">
    <property type="component" value="Chromosome"/>
</dbReference>
<reference evidence="2 3" key="1">
    <citation type="submission" date="2018-03" db="EMBL/GenBank/DDBJ databases">
        <title>Massilia armeniaca sp. nov., isolated from desert soil.</title>
        <authorList>
            <person name="Huang H."/>
            <person name="Ren M."/>
        </authorList>
    </citation>
    <scope>NUCLEOTIDE SEQUENCE [LARGE SCALE GENOMIC DNA]</scope>
    <source>
        <strain evidence="2 3">ZMN-3</strain>
    </source>
</reference>
<accession>A0A2R4CI37</accession>
<dbReference type="PROSITE" id="PS51257">
    <property type="entry name" value="PROKAR_LIPOPROTEIN"/>
    <property type="match status" value="1"/>
</dbReference>
<gene>
    <name evidence="2" type="ORF">C9I28_15975</name>
</gene>
<organism evidence="2 3">
    <name type="scientific">Pseudoduganella armeniaca</name>
    <dbReference type="NCBI Taxonomy" id="2072590"/>
    <lineage>
        <taxon>Bacteria</taxon>
        <taxon>Pseudomonadati</taxon>
        <taxon>Pseudomonadota</taxon>
        <taxon>Betaproteobacteria</taxon>
        <taxon>Burkholderiales</taxon>
        <taxon>Oxalobacteraceae</taxon>
        <taxon>Telluria group</taxon>
        <taxon>Pseudoduganella</taxon>
    </lineage>
</organism>
<keyword evidence="1" id="KW-0812">Transmembrane</keyword>
<evidence type="ECO:0000313" key="3">
    <source>
        <dbReference type="Proteomes" id="UP000240505"/>
    </source>
</evidence>
<keyword evidence="3" id="KW-1185">Reference proteome</keyword>
<dbReference type="KEGG" id="masz:C9I28_15975"/>
<feature type="transmembrane region" description="Helical" evidence="1">
    <location>
        <begin position="43"/>
        <end position="62"/>
    </location>
</feature>
<evidence type="ECO:0000313" key="2">
    <source>
        <dbReference type="EMBL" id="AVR99246.1"/>
    </source>
</evidence>